<evidence type="ECO:0000313" key="3">
    <source>
        <dbReference type="EMBL" id="OFE42648.1"/>
    </source>
</evidence>
<comment type="caution">
    <text evidence="3">The sequence shown here is derived from an EMBL/GenBank/DDBJ whole genome shotgun (WGS) entry which is preliminary data.</text>
</comment>
<proteinExistence type="predicted"/>
<feature type="compositionally biased region" description="Low complexity" evidence="1">
    <location>
        <begin position="44"/>
        <end position="55"/>
    </location>
</feature>
<name>A0A1E8DZU8_9GAMM</name>
<dbReference type="PROSITE" id="PS51257">
    <property type="entry name" value="PROKAR_LIPOPROTEIN"/>
    <property type="match status" value="1"/>
</dbReference>
<evidence type="ECO:0000256" key="2">
    <source>
        <dbReference type="SAM" id="SignalP"/>
    </source>
</evidence>
<feature type="chain" id="PRO_5009213399" description="Lipoprotein" evidence="2">
    <location>
        <begin position="26"/>
        <end position="198"/>
    </location>
</feature>
<sequence>MNMKNVSSKTLVPFMLLSSALLLSACDQMNMPQTQTTDQDDSSTKSNSTANTTNTPLSSGNMFYIVRDVADLQLKAGQYVEQLNQTKSELQTAVDAQDPQQLQIAAIELQQQLQGFNQTLSSLDLKTQEIDTIRQNLLTANQQVLASPFLNGQVDLSKVDFKKLEQQMGNIQAEMLKLAGMILQGESNQPTETTNTAS</sequence>
<protein>
    <recommendedName>
        <fullName evidence="5">Lipoprotein</fullName>
    </recommendedName>
</protein>
<feature type="signal peptide" evidence="2">
    <location>
        <begin position="1"/>
        <end position="25"/>
    </location>
</feature>
<keyword evidence="2" id="KW-0732">Signal</keyword>
<feature type="region of interest" description="Disordered" evidence="1">
    <location>
        <begin position="32"/>
        <end position="55"/>
    </location>
</feature>
<dbReference type="eggNOG" id="ENOG5031RBU">
    <property type="taxonomic scope" value="Bacteria"/>
</dbReference>
<organism evidence="3 4">
    <name type="scientific">Acinetobacter towneri</name>
    <dbReference type="NCBI Taxonomy" id="202956"/>
    <lineage>
        <taxon>Bacteria</taxon>
        <taxon>Pseudomonadati</taxon>
        <taxon>Pseudomonadota</taxon>
        <taxon>Gammaproteobacteria</taxon>
        <taxon>Moraxellales</taxon>
        <taxon>Moraxellaceae</taxon>
        <taxon>Acinetobacter</taxon>
    </lineage>
</organism>
<evidence type="ECO:0008006" key="5">
    <source>
        <dbReference type="Google" id="ProtNLM"/>
    </source>
</evidence>
<evidence type="ECO:0000313" key="4">
    <source>
        <dbReference type="Proteomes" id="UP000186931"/>
    </source>
</evidence>
<dbReference type="Proteomes" id="UP000186931">
    <property type="component" value="Unassembled WGS sequence"/>
</dbReference>
<dbReference type="AlphaFoldDB" id="A0A1E8DZU8"/>
<reference evidence="3 4" key="1">
    <citation type="submission" date="2016-10" db="EMBL/GenBank/DDBJ databases">
        <title>Genome of airborne Acinetobacter sp. 5-2Ac02 in the hospital environment: Species near to Acinetobacter towneri.</title>
        <authorList>
            <person name="Barbosa B."/>
            <person name="Fernandez-Garcia L."/>
            <person name="Gato E."/>
            <person name="Leao R."/>
            <person name="Albano R."/>
            <person name="Fernandez B."/>
            <person name="Fernandez-Cuenca F."/>
            <person name="Marques E."/>
            <person name="Tomas M."/>
        </authorList>
    </citation>
    <scope>NUCLEOTIDE SEQUENCE [LARGE SCALE GENOMIC DNA]</scope>
    <source>
        <strain evidence="3 4">5-2Ac02</strain>
    </source>
</reference>
<dbReference type="EMBL" id="MKQS01000030">
    <property type="protein sequence ID" value="OFE42648.1"/>
    <property type="molecule type" value="Genomic_DNA"/>
</dbReference>
<gene>
    <name evidence="3" type="ORF">BJN41_13140</name>
</gene>
<evidence type="ECO:0000256" key="1">
    <source>
        <dbReference type="SAM" id="MobiDB-lite"/>
    </source>
</evidence>
<accession>A0A1E8DZU8</accession>